<feature type="compositionally biased region" description="Gly residues" evidence="5">
    <location>
        <begin position="1096"/>
        <end position="1108"/>
    </location>
</feature>
<keyword evidence="4" id="KW-0539">Nucleus</keyword>
<feature type="compositionally biased region" description="Polar residues" evidence="5">
    <location>
        <begin position="884"/>
        <end position="900"/>
    </location>
</feature>
<evidence type="ECO:0000256" key="5">
    <source>
        <dbReference type="SAM" id="MobiDB-lite"/>
    </source>
</evidence>
<evidence type="ECO:0000313" key="8">
    <source>
        <dbReference type="EnsemblMetazoa" id="XP_001606922"/>
    </source>
</evidence>
<dbReference type="InterPro" id="IPR013320">
    <property type="entry name" value="ConA-like_dom_sf"/>
</dbReference>
<dbReference type="SUPFAM" id="SSF68906">
    <property type="entry name" value="SAP domain"/>
    <property type="match status" value="1"/>
</dbReference>
<feature type="compositionally biased region" description="Polar residues" evidence="5">
    <location>
        <begin position="1154"/>
        <end position="1168"/>
    </location>
</feature>
<keyword evidence="9" id="KW-1185">Reference proteome</keyword>
<sequence length="1183" mass="127309">MDPAKLKVVELRAELSSRGLDTKGNKAALVERLRQALESSSDQPKGAAASAQSDSSQKSERGSDSEDDGSNLESKSQEPAKLPPRTPSRSSRRRSQSREPVTPAKTPTRRSSSRSSLSRQSPAKQTLAESVSEAATLEPIVEEDKISKKEAPAASPKKDVAQVTPKKEAAPAPSPKKEEIPAPSPKKEEAPAASPKKETAPAPSPKKDDTPVTTTTPKKDAEPVTPKKDSVVQNEDTRLETVKEAEKHVADKPQEITRTSAEDICKKSNDQSPAKPASPAKSVMQSPVKAPAQSPVKSATPQKAAESPAKAAAQSPAKTDTESPTKEVAQSPAKTDAESSAKVAAQSPAKTDAQSLAKVAAQSPAKAVTQSPVKPSSPQKMEQSLVKKDSIESPNKKLKTDDKNDADSEENVNKSTEESMEVDQENDAKQMETDEQDKKDERSDEKSEERKRKRSPSPQEDAPRAPPIARPENEPNYDDTAVLLSWYDSDLNLVINPTNYFSASPMQGDGFNFMWAGARVSHGFNKGRVYYEARIDSEFNNIAAAAQTAHRDNSGALPADEEKIPALLRLGWSTIPTSLQLGEEKLSYGFEGTAKKSTNKEFTEYGKTFGKSDVVGCYADFETDGNVTLSYTVNGEDQGSAFVLKKEELEGKALFPHVLSKNCTFTVNLGQEEPWSKDVLEGYQSVGKVDLNDRVVGPRRSEKRGDCEVILLCGLPFSGKTSWALKHVAEHPEKMYSVLGTHSLIERMNVDGLPLKDSFKGRWENVVEKCSRALIKLLDSAPSRRRNYILDQQANVYGSAQKRKMRNFYGFHRKAVILVPSDEEFKSRMAKRKEAADGEEIRESSILEVKANINAPTVGESFEEVVWAELSEEEGKKLIETYNTEGKSAGYGQSPQQQQNKRSRFDNGQKDRNNRDNRDNRRPGYNDRRNSGAWRGGSGGGGGGWRDGGRMRGGPMRHGGGYGPPGAWRGRGSGGSPLPPPRGNRGANDRRQGNDRNRSGNRSGGWNAVGYQGGQSGGAWGNQGGSWQGGGGGQSAWAGQQSGAWGSGGQQQAWGGASSWKGYGQGAAGGYGQSAGSYGNGNWNNWGSQYYNPYWGGSGGGGGGGSTGSTGTASQQQPSSGTQSTGGQTQAAAGTGGQAASTTQSYNDGYDYSSDWQGYSQSSYTYPDQATSQTTSQEQQQQQ</sequence>
<feature type="region of interest" description="Disordered" evidence="5">
    <location>
        <begin position="31"/>
        <end position="476"/>
    </location>
</feature>
<dbReference type="Pfam" id="PF00622">
    <property type="entry name" value="SPRY"/>
    <property type="match status" value="1"/>
</dbReference>
<dbReference type="InterPro" id="IPR001870">
    <property type="entry name" value="B30.2/SPRY"/>
</dbReference>
<dbReference type="Gene3D" id="2.60.120.920">
    <property type="match status" value="1"/>
</dbReference>
<evidence type="ECO:0000256" key="2">
    <source>
        <dbReference type="ARBA" id="ARBA00022481"/>
    </source>
</evidence>
<feature type="compositionally biased region" description="Basic and acidic residues" evidence="5">
    <location>
        <begin position="217"/>
        <end position="269"/>
    </location>
</feature>
<dbReference type="Gene3D" id="1.10.720.30">
    <property type="entry name" value="SAP domain"/>
    <property type="match status" value="1"/>
</dbReference>
<evidence type="ECO:0000313" key="9">
    <source>
        <dbReference type="Proteomes" id="UP000002358"/>
    </source>
</evidence>
<feature type="compositionally biased region" description="Basic and acidic residues" evidence="5">
    <location>
        <begin position="903"/>
        <end position="930"/>
    </location>
</feature>
<reference evidence="8" key="1">
    <citation type="submission" date="2021-01" db="UniProtKB">
        <authorList>
            <consortium name="EnsemblMetazoa"/>
        </authorList>
    </citation>
    <scope>IDENTIFICATION</scope>
</reference>
<dbReference type="InterPro" id="IPR027417">
    <property type="entry name" value="P-loop_NTPase"/>
</dbReference>
<dbReference type="Pfam" id="PF02037">
    <property type="entry name" value="SAP"/>
    <property type="match status" value="1"/>
</dbReference>
<feature type="domain" description="SAP" evidence="7">
    <location>
        <begin position="3"/>
        <end position="37"/>
    </location>
</feature>
<evidence type="ECO:0000256" key="4">
    <source>
        <dbReference type="ARBA" id="ARBA00023242"/>
    </source>
</evidence>
<comment type="subcellular location">
    <subcellularLocation>
        <location evidence="1">Nucleus</location>
    </subcellularLocation>
</comment>
<feature type="compositionally biased region" description="Low complexity" evidence="5">
    <location>
        <begin position="301"/>
        <end position="318"/>
    </location>
</feature>
<dbReference type="GO" id="GO:0003723">
    <property type="term" value="F:RNA binding"/>
    <property type="evidence" value="ECO:0007669"/>
    <property type="project" value="TreeGrafter"/>
</dbReference>
<dbReference type="PROSITE" id="PS50188">
    <property type="entry name" value="B302_SPRY"/>
    <property type="match status" value="1"/>
</dbReference>
<dbReference type="GO" id="GO:0000380">
    <property type="term" value="P:alternative mRNA splicing, via spliceosome"/>
    <property type="evidence" value="ECO:0007669"/>
    <property type="project" value="TreeGrafter"/>
</dbReference>
<dbReference type="CDD" id="cd12884">
    <property type="entry name" value="SPRY_hnRNP"/>
    <property type="match status" value="1"/>
</dbReference>
<dbReference type="EnsemblMetazoa" id="XM_001606872">
    <property type="protein sequence ID" value="XP_001606922"/>
    <property type="gene ID" value="LOC100123298"/>
</dbReference>
<evidence type="ECO:0000256" key="3">
    <source>
        <dbReference type="ARBA" id="ARBA00022553"/>
    </source>
</evidence>
<accession>A0A7M7LJU2</accession>
<dbReference type="InterPro" id="IPR035778">
    <property type="entry name" value="SPRY_hnRNP_U"/>
</dbReference>
<evidence type="ECO:0000259" key="6">
    <source>
        <dbReference type="PROSITE" id="PS50188"/>
    </source>
</evidence>
<feature type="compositionally biased region" description="Basic and acidic residues" evidence="5">
    <location>
        <begin position="385"/>
        <end position="417"/>
    </location>
</feature>
<feature type="compositionally biased region" description="Basic and acidic residues" evidence="5">
    <location>
        <begin position="987"/>
        <end position="998"/>
    </location>
</feature>
<feature type="compositionally biased region" description="Gly residues" evidence="5">
    <location>
        <begin position="1011"/>
        <end position="1034"/>
    </location>
</feature>
<dbReference type="FunCoup" id="A0A7M7LJU2">
    <property type="interactions" value="1710"/>
</dbReference>
<feature type="compositionally biased region" description="Low complexity" evidence="5">
    <location>
        <begin position="1169"/>
        <end position="1183"/>
    </location>
</feature>
<dbReference type="SMR" id="A0A7M7LJU2"/>
<dbReference type="KEGG" id="nvi:100123298"/>
<dbReference type="OrthoDB" id="445357at2759"/>
<dbReference type="Proteomes" id="UP000002358">
    <property type="component" value="Chromosome 1"/>
</dbReference>
<dbReference type="PANTHER" id="PTHR12381">
    <property type="entry name" value="HETEROGENEOUS NUCLEAR RIBONUCLEOPROTEIN U FAMILY MEMBER"/>
    <property type="match status" value="1"/>
</dbReference>
<dbReference type="SUPFAM" id="SSF52540">
    <property type="entry name" value="P-loop containing nucleoside triphosphate hydrolases"/>
    <property type="match status" value="1"/>
</dbReference>
<dbReference type="Gene3D" id="3.40.50.300">
    <property type="entry name" value="P-loop containing nucleotide triphosphate hydrolases"/>
    <property type="match status" value="1"/>
</dbReference>
<feature type="compositionally biased region" description="Polar residues" evidence="5">
    <location>
        <begin position="368"/>
        <end position="382"/>
    </location>
</feature>
<dbReference type="PANTHER" id="PTHR12381:SF56">
    <property type="entry name" value="B30.2_SPRY DOMAIN-CONTAINING PROTEIN-RELATED"/>
    <property type="match status" value="1"/>
</dbReference>
<protein>
    <submittedName>
        <fullName evidence="8">Uncharacterized protein</fullName>
    </submittedName>
</protein>
<feature type="compositionally biased region" description="Low complexity" evidence="5">
    <location>
        <begin position="47"/>
        <end position="56"/>
    </location>
</feature>
<dbReference type="InterPro" id="IPR003034">
    <property type="entry name" value="SAP_dom"/>
</dbReference>
<dbReference type="InParanoid" id="A0A7M7LJU2"/>
<dbReference type="AlphaFoldDB" id="A0A7M7LJU2"/>
<organism evidence="8 9">
    <name type="scientific">Nasonia vitripennis</name>
    <name type="common">Parasitic wasp</name>
    <dbReference type="NCBI Taxonomy" id="7425"/>
    <lineage>
        <taxon>Eukaryota</taxon>
        <taxon>Metazoa</taxon>
        <taxon>Ecdysozoa</taxon>
        <taxon>Arthropoda</taxon>
        <taxon>Hexapoda</taxon>
        <taxon>Insecta</taxon>
        <taxon>Pterygota</taxon>
        <taxon>Neoptera</taxon>
        <taxon>Endopterygota</taxon>
        <taxon>Hymenoptera</taxon>
        <taxon>Apocrita</taxon>
        <taxon>Proctotrupomorpha</taxon>
        <taxon>Chalcidoidea</taxon>
        <taxon>Pteromalidae</taxon>
        <taxon>Pteromalinae</taxon>
        <taxon>Nasonia</taxon>
    </lineage>
</organism>
<feature type="compositionally biased region" description="Basic and acidic residues" evidence="5">
    <location>
        <begin position="142"/>
        <end position="210"/>
    </location>
</feature>
<feature type="compositionally biased region" description="Low complexity" evidence="5">
    <location>
        <begin position="1109"/>
        <end position="1145"/>
    </location>
</feature>
<dbReference type="InterPro" id="IPR003877">
    <property type="entry name" value="SPRY_dom"/>
</dbReference>
<dbReference type="SMART" id="SM00449">
    <property type="entry name" value="SPRY"/>
    <property type="match status" value="1"/>
</dbReference>
<dbReference type="InterPro" id="IPR036361">
    <property type="entry name" value="SAP_dom_sf"/>
</dbReference>
<feature type="compositionally biased region" description="Basic and acidic residues" evidence="5">
    <location>
        <begin position="426"/>
        <end position="450"/>
    </location>
</feature>
<dbReference type="GO" id="GO:0005634">
    <property type="term" value="C:nucleus"/>
    <property type="evidence" value="ECO:0007669"/>
    <property type="project" value="UniProtKB-SubCell"/>
</dbReference>
<keyword evidence="2" id="KW-0488">Methylation</keyword>
<dbReference type="Pfam" id="PF13671">
    <property type="entry name" value="AAA_33"/>
    <property type="match status" value="1"/>
</dbReference>
<dbReference type="RefSeq" id="XP_001606922.2">
    <property type="nucleotide sequence ID" value="XM_001606872.6"/>
</dbReference>
<feature type="compositionally biased region" description="Gly residues" evidence="5">
    <location>
        <begin position="934"/>
        <end position="946"/>
    </location>
</feature>
<dbReference type="GeneID" id="100123298"/>
<keyword evidence="3" id="KW-0597">Phosphoprotein</keyword>
<feature type="compositionally biased region" description="Gly residues" evidence="5">
    <location>
        <begin position="956"/>
        <end position="975"/>
    </location>
</feature>
<feature type="region of interest" description="Disordered" evidence="5">
    <location>
        <begin position="884"/>
        <end position="1183"/>
    </location>
</feature>
<dbReference type="SMART" id="SM00513">
    <property type="entry name" value="SAP"/>
    <property type="match status" value="1"/>
</dbReference>
<feature type="compositionally biased region" description="Low complexity" evidence="5">
    <location>
        <begin position="1035"/>
        <end position="1062"/>
    </location>
</feature>
<dbReference type="InterPro" id="IPR043136">
    <property type="entry name" value="B30.2/SPRY_sf"/>
</dbReference>
<feature type="domain" description="B30.2/SPRY" evidence="6">
    <location>
        <begin position="451"/>
        <end position="674"/>
    </location>
</feature>
<evidence type="ECO:0000259" key="7">
    <source>
        <dbReference type="PROSITE" id="PS50800"/>
    </source>
</evidence>
<feature type="compositionally biased region" description="Low complexity" evidence="5">
    <location>
        <begin position="1074"/>
        <end position="1092"/>
    </location>
</feature>
<name>A0A7M7LJU2_NASVI</name>
<feature type="compositionally biased region" description="Gly residues" evidence="5">
    <location>
        <begin position="1063"/>
        <end position="1073"/>
    </location>
</feature>
<dbReference type="SUPFAM" id="SSF49899">
    <property type="entry name" value="Concanavalin A-like lectins/glucanases"/>
    <property type="match status" value="1"/>
</dbReference>
<dbReference type="PROSITE" id="PS50800">
    <property type="entry name" value="SAP"/>
    <property type="match status" value="1"/>
</dbReference>
<proteinExistence type="predicted"/>
<evidence type="ECO:0000256" key="1">
    <source>
        <dbReference type="ARBA" id="ARBA00004123"/>
    </source>
</evidence>